<keyword evidence="3" id="KW-0863">Zinc-finger</keyword>
<dbReference type="OrthoDB" id="3264316at2759"/>
<evidence type="ECO:0000313" key="8">
    <source>
        <dbReference type="Proteomes" id="UP000620124"/>
    </source>
</evidence>
<keyword evidence="2" id="KW-0479">Metal-binding</keyword>
<keyword evidence="4" id="KW-0862">Zinc</keyword>
<feature type="domain" description="HAT C-terminal dimerisation" evidence="6">
    <location>
        <begin position="332"/>
        <end position="372"/>
    </location>
</feature>
<dbReference type="AlphaFoldDB" id="A0A8H6Y1B9"/>
<dbReference type="InterPro" id="IPR008906">
    <property type="entry name" value="HATC_C_dom"/>
</dbReference>
<dbReference type="GO" id="GO:0046983">
    <property type="term" value="F:protein dimerization activity"/>
    <property type="evidence" value="ECO:0007669"/>
    <property type="project" value="InterPro"/>
</dbReference>
<dbReference type="GO" id="GO:0008270">
    <property type="term" value="F:zinc ion binding"/>
    <property type="evidence" value="ECO:0007669"/>
    <property type="project" value="UniProtKB-KW"/>
</dbReference>
<dbReference type="InterPro" id="IPR012337">
    <property type="entry name" value="RNaseH-like_sf"/>
</dbReference>
<evidence type="ECO:0000256" key="3">
    <source>
        <dbReference type="ARBA" id="ARBA00022771"/>
    </source>
</evidence>
<evidence type="ECO:0000256" key="1">
    <source>
        <dbReference type="ARBA" id="ARBA00004123"/>
    </source>
</evidence>
<protein>
    <recommendedName>
        <fullName evidence="6">HAT C-terminal dimerisation domain-containing protein</fullName>
    </recommendedName>
</protein>
<name>A0A8H6Y1B9_9AGAR</name>
<proteinExistence type="predicted"/>
<evidence type="ECO:0000256" key="4">
    <source>
        <dbReference type="ARBA" id="ARBA00022833"/>
    </source>
</evidence>
<sequence>MLPSDTTVRNTLAATYIDMYNLVMSELADVKSKIVVATDTWTTRAMTYTFAGTIASWITSDWEPVERVLDFHPIEDKENEGEYAALGLVKRLNDFKVLEKLLAVALDNASPNDVLLRALARLLQEKFDLQFVPANSQIRCLAHVVNLVVQKILAALGDVADPDVTDDYLPNKDVPFHYNPDNDPALDELEREVFDDKTDTGVNEEDKAILLTGLASEFKKMIPLQKLRTITTKICSSPQRRKRFRTMAERMFPDKLALSGWKLASLMVVQDVRHHWNYTHAMIERALLLRKAIDTWVFEKEELRPLFLDDNNWKLLEALGDLLKIFTQGDRNAPLTWWKEHEHEFLIISRMARNFLAIPGTSFSVEHLFSSDAHKN</sequence>
<dbReference type="InterPro" id="IPR052035">
    <property type="entry name" value="ZnF_BED_domain_contain"/>
</dbReference>
<evidence type="ECO:0000259" key="6">
    <source>
        <dbReference type="Pfam" id="PF05699"/>
    </source>
</evidence>
<dbReference type="PANTHER" id="PTHR46481:SF10">
    <property type="entry name" value="ZINC FINGER BED DOMAIN-CONTAINING PROTEIN 39"/>
    <property type="match status" value="1"/>
</dbReference>
<comment type="subcellular location">
    <subcellularLocation>
        <location evidence="1">Nucleus</location>
    </subcellularLocation>
</comment>
<evidence type="ECO:0000256" key="2">
    <source>
        <dbReference type="ARBA" id="ARBA00022723"/>
    </source>
</evidence>
<dbReference type="SUPFAM" id="SSF53098">
    <property type="entry name" value="Ribonuclease H-like"/>
    <property type="match status" value="2"/>
</dbReference>
<reference evidence="7" key="1">
    <citation type="submission" date="2020-05" db="EMBL/GenBank/DDBJ databases">
        <title>Mycena genomes resolve the evolution of fungal bioluminescence.</title>
        <authorList>
            <person name="Tsai I.J."/>
        </authorList>
    </citation>
    <scope>NUCLEOTIDE SEQUENCE</scope>
    <source>
        <strain evidence="7">CCC161011</strain>
    </source>
</reference>
<comment type="caution">
    <text evidence="7">The sequence shown here is derived from an EMBL/GenBank/DDBJ whole genome shotgun (WGS) entry which is preliminary data.</text>
</comment>
<dbReference type="PANTHER" id="PTHR46481">
    <property type="entry name" value="ZINC FINGER BED DOMAIN-CONTAINING PROTEIN 4"/>
    <property type="match status" value="1"/>
</dbReference>
<evidence type="ECO:0000313" key="7">
    <source>
        <dbReference type="EMBL" id="KAF7349955.1"/>
    </source>
</evidence>
<evidence type="ECO:0000256" key="5">
    <source>
        <dbReference type="ARBA" id="ARBA00023242"/>
    </source>
</evidence>
<accession>A0A8H6Y1B9</accession>
<keyword evidence="5" id="KW-0539">Nucleus</keyword>
<dbReference type="EMBL" id="JACAZI010000010">
    <property type="protein sequence ID" value="KAF7349955.1"/>
    <property type="molecule type" value="Genomic_DNA"/>
</dbReference>
<dbReference type="GO" id="GO:0005634">
    <property type="term" value="C:nucleus"/>
    <property type="evidence" value="ECO:0007669"/>
    <property type="project" value="UniProtKB-SubCell"/>
</dbReference>
<gene>
    <name evidence="7" type="ORF">MVEN_01296600</name>
</gene>
<keyword evidence="8" id="KW-1185">Reference proteome</keyword>
<organism evidence="7 8">
    <name type="scientific">Mycena venus</name>
    <dbReference type="NCBI Taxonomy" id="2733690"/>
    <lineage>
        <taxon>Eukaryota</taxon>
        <taxon>Fungi</taxon>
        <taxon>Dikarya</taxon>
        <taxon>Basidiomycota</taxon>
        <taxon>Agaricomycotina</taxon>
        <taxon>Agaricomycetes</taxon>
        <taxon>Agaricomycetidae</taxon>
        <taxon>Agaricales</taxon>
        <taxon>Marasmiineae</taxon>
        <taxon>Mycenaceae</taxon>
        <taxon>Mycena</taxon>
    </lineage>
</organism>
<dbReference type="Pfam" id="PF05699">
    <property type="entry name" value="Dimer_Tnp_hAT"/>
    <property type="match status" value="1"/>
</dbReference>
<dbReference type="Proteomes" id="UP000620124">
    <property type="component" value="Unassembled WGS sequence"/>
</dbReference>